<dbReference type="PANTHER" id="PTHR23028:SF53">
    <property type="entry name" value="ACYL_TRANSF_3 DOMAIN-CONTAINING PROTEIN"/>
    <property type="match status" value="1"/>
</dbReference>
<sequence length="588" mass="68233">MITGILIDKSPTLFAFYKSRVDRIYPALLLMLFLSCIFAYIYLIPSDLLNFRKQLKGALAFYSNYIFMFEDSYIADSSKYKILLHTWSLGVEWQYYLVFPFVIYTIKKFFSSQFEQILIILFGISFFYCLYLMKINNTFAFYSTFARVWELFAGGVVFLISKQLKDSKFDNLLSAFGLMIIIYSLIFFKDTDAHPGFISLLVVFGTMIFVLFIKENSLIYKIATLKIATFIGIISYSLYLYHQPILVFYRLAYGEIGKKIFVILFLLMVLVSYLSYKFFENPLRRSKRNKKYLIFLFLLLSIIAFYKGAKYTDGYKFRQPESVREALKYFEEPEYVRIKQDGKTCNARKPLSACKVKNNGKNLLLVGDSFVGVFTGIISEQKNLNSLFFNYGQCPLLKEGVWFGSRPECSDINKLRWIEIEKMKPLNVLVGTNFVQFNYGKKPVENYIAGTTTKFKEKVPKEQIYKNFRESIEKLISLGHNPIILLQPPRPMKDGKDYDVAKEMKRQVNSGVLSFAKEYQAVPSTNIDLEVRKALKGLNVTFIDMNAKMCKDGKCLTIDKNGSLYNSGFHLSYFGAKLFIEDILKNLK</sequence>
<evidence type="ECO:0000256" key="7">
    <source>
        <dbReference type="ARBA" id="ARBA00023315"/>
    </source>
</evidence>
<protein>
    <submittedName>
        <fullName evidence="11">O-acetyltransferase OatA</fullName>
        <ecNumber evidence="11">2.3.1.-</ecNumber>
    </submittedName>
</protein>
<keyword evidence="12" id="KW-1185">Reference proteome</keyword>
<evidence type="ECO:0000313" key="12">
    <source>
        <dbReference type="Proteomes" id="UP000069632"/>
    </source>
</evidence>
<reference evidence="11 12" key="1">
    <citation type="submission" date="2016-02" db="EMBL/GenBank/DDBJ databases">
        <authorList>
            <consortium name="Pathogen Informatics"/>
        </authorList>
    </citation>
    <scope>NUCLEOTIDE SEQUENCE [LARGE SCALE GENOMIC DNA]</scope>
    <source>
        <strain evidence="11 12">RC20</strain>
    </source>
</reference>
<feature type="transmembrane region" description="Helical" evidence="8">
    <location>
        <begin position="117"/>
        <end position="133"/>
    </location>
</feature>
<evidence type="ECO:0000256" key="6">
    <source>
        <dbReference type="ARBA" id="ARBA00023136"/>
    </source>
</evidence>
<feature type="transmembrane region" description="Helical" evidence="8">
    <location>
        <begin position="218"/>
        <end position="240"/>
    </location>
</feature>
<dbReference type="GO" id="GO:0016788">
    <property type="term" value="F:hydrolase activity, acting on ester bonds"/>
    <property type="evidence" value="ECO:0007669"/>
    <property type="project" value="UniProtKB-ARBA"/>
</dbReference>
<evidence type="ECO:0000313" key="11">
    <source>
        <dbReference type="EMBL" id="CZE48503.1"/>
    </source>
</evidence>
<dbReference type="Proteomes" id="UP000069632">
    <property type="component" value="Unassembled WGS sequence"/>
</dbReference>
<dbReference type="EC" id="2.3.1.-" evidence="11"/>
<keyword evidence="7 11" id="KW-0012">Acyltransferase</keyword>
<dbReference type="InterPro" id="IPR050879">
    <property type="entry name" value="Acyltransferase_3"/>
</dbReference>
<comment type="subcellular location">
    <subcellularLocation>
        <location evidence="1">Cell membrane</location>
        <topology evidence="1">Multi-pass membrane protein</topology>
    </subcellularLocation>
</comment>
<keyword evidence="2" id="KW-1003">Cell membrane</keyword>
<feature type="transmembrane region" description="Helical" evidence="8">
    <location>
        <begin position="24"/>
        <end position="43"/>
    </location>
</feature>
<keyword evidence="4 8" id="KW-0812">Transmembrane</keyword>
<dbReference type="PANTHER" id="PTHR23028">
    <property type="entry name" value="ACETYLTRANSFERASE"/>
    <property type="match status" value="1"/>
</dbReference>
<feature type="transmembrane region" description="Helical" evidence="8">
    <location>
        <begin position="194"/>
        <end position="213"/>
    </location>
</feature>
<dbReference type="InterPro" id="IPR002656">
    <property type="entry name" value="Acyl_transf_3_dom"/>
</dbReference>
<feature type="domain" description="Acyltransferase 3" evidence="9">
    <location>
        <begin position="1"/>
        <end position="276"/>
    </location>
</feature>
<proteinExistence type="predicted"/>
<dbReference type="Pfam" id="PF01757">
    <property type="entry name" value="Acyl_transf_3"/>
    <property type="match status" value="1"/>
</dbReference>
<feature type="domain" description="SGNH" evidence="10">
    <location>
        <begin position="350"/>
        <end position="583"/>
    </location>
</feature>
<evidence type="ECO:0000256" key="3">
    <source>
        <dbReference type="ARBA" id="ARBA00022679"/>
    </source>
</evidence>
<dbReference type="SUPFAM" id="SSF52266">
    <property type="entry name" value="SGNH hydrolase"/>
    <property type="match status" value="1"/>
</dbReference>
<keyword evidence="6 8" id="KW-0472">Membrane</keyword>
<dbReference type="GO" id="GO:0016747">
    <property type="term" value="F:acyltransferase activity, transferring groups other than amino-acyl groups"/>
    <property type="evidence" value="ECO:0007669"/>
    <property type="project" value="InterPro"/>
</dbReference>
<dbReference type="OrthoDB" id="5366155at2"/>
<dbReference type="InterPro" id="IPR043968">
    <property type="entry name" value="SGNH"/>
</dbReference>
<name>A0A128EJS5_9BACT</name>
<keyword evidence="3 11" id="KW-0808">Transferase</keyword>
<dbReference type="GO" id="GO:0005886">
    <property type="term" value="C:plasma membrane"/>
    <property type="evidence" value="ECO:0007669"/>
    <property type="project" value="UniProtKB-SubCell"/>
</dbReference>
<dbReference type="InterPro" id="IPR036514">
    <property type="entry name" value="SGNH_hydro_sf"/>
</dbReference>
<evidence type="ECO:0000256" key="5">
    <source>
        <dbReference type="ARBA" id="ARBA00022989"/>
    </source>
</evidence>
<evidence type="ECO:0000256" key="8">
    <source>
        <dbReference type="SAM" id="Phobius"/>
    </source>
</evidence>
<accession>A0A128EJS5</accession>
<dbReference type="Pfam" id="PF19040">
    <property type="entry name" value="SGNH"/>
    <property type="match status" value="1"/>
</dbReference>
<dbReference type="EMBL" id="FIZP01000008">
    <property type="protein sequence ID" value="CZE48503.1"/>
    <property type="molecule type" value="Genomic_DNA"/>
</dbReference>
<feature type="transmembrane region" description="Helical" evidence="8">
    <location>
        <begin position="139"/>
        <end position="160"/>
    </location>
</feature>
<feature type="transmembrane region" description="Helical" evidence="8">
    <location>
        <begin position="172"/>
        <end position="188"/>
    </location>
</feature>
<dbReference type="GO" id="GO:0000271">
    <property type="term" value="P:polysaccharide biosynthetic process"/>
    <property type="evidence" value="ECO:0007669"/>
    <property type="project" value="TreeGrafter"/>
</dbReference>
<feature type="transmembrane region" description="Helical" evidence="8">
    <location>
        <begin position="260"/>
        <end position="279"/>
    </location>
</feature>
<evidence type="ECO:0000256" key="2">
    <source>
        <dbReference type="ARBA" id="ARBA00022475"/>
    </source>
</evidence>
<keyword evidence="5 8" id="KW-1133">Transmembrane helix</keyword>
<feature type="transmembrane region" description="Helical" evidence="8">
    <location>
        <begin position="291"/>
        <end position="309"/>
    </location>
</feature>
<gene>
    <name evidence="11" type="primary">oatA</name>
    <name evidence="11" type="ORF">ERS672216_01450</name>
</gene>
<evidence type="ECO:0000256" key="1">
    <source>
        <dbReference type="ARBA" id="ARBA00004651"/>
    </source>
</evidence>
<organism evidence="11 12">
    <name type="scientific">Campylobacter geochelonis</name>
    <dbReference type="NCBI Taxonomy" id="1780362"/>
    <lineage>
        <taxon>Bacteria</taxon>
        <taxon>Pseudomonadati</taxon>
        <taxon>Campylobacterota</taxon>
        <taxon>Epsilonproteobacteria</taxon>
        <taxon>Campylobacterales</taxon>
        <taxon>Campylobacteraceae</taxon>
        <taxon>Campylobacter</taxon>
    </lineage>
</organism>
<dbReference type="AlphaFoldDB" id="A0A128EJS5"/>
<evidence type="ECO:0000259" key="10">
    <source>
        <dbReference type="Pfam" id="PF19040"/>
    </source>
</evidence>
<evidence type="ECO:0000256" key="4">
    <source>
        <dbReference type="ARBA" id="ARBA00022692"/>
    </source>
</evidence>
<dbReference type="Gene3D" id="3.40.50.1110">
    <property type="entry name" value="SGNH hydrolase"/>
    <property type="match status" value="1"/>
</dbReference>
<evidence type="ECO:0000259" key="9">
    <source>
        <dbReference type="Pfam" id="PF01757"/>
    </source>
</evidence>
<feature type="transmembrane region" description="Helical" evidence="8">
    <location>
        <begin position="93"/>
        <end position="110"/>
    </location>
</feature>